<organism evidence="2">
    <name type="scientific">Hyperionvirus sp</name>
    <dbReference type="NCBI Taxonomy" id="2487770"/>
    <lineage>
        <taxon>Viruses</taxon>
        <taxon>Varidnaviria</taxon>
        <taxon>Bamfordvirae</taxon>
        <taxon>Nucleocytoviricota</taxon>
        <taxon>Megaviricetes</taxon>
        <taxon>Imitervirales</taxon>
        <taxon>Mimiviridae</taxon>
        <taxon>Klosneuvirinae</taxon>
    </lineage>
</organism>
<evidence type="ECO:0000256" key="1">
    <source>
        <dbReference type="SAM" id="Phobius"/>
    </source>
</evidence>
<feature type="transmembrane region" description="Helical" evidence="1">
    <location>
        <begin position="119"/>
        <end position="141"/>
    </location>
</feature>
<keyword evidence="1" id="KW-0812">Transmembrane</keyword>
<accession>A0A3G5A9U8</accession>
<proteinExistence type="predicted"/>
<gene>
    <name evidence="2" type="ORF">Hyperionvirus15_58</name>
</gene>
<sequence length="166" mass="18956">MKLTGIVFLSFLLSAAQALVAYYAIYKNSDTEIVTECQYVWLYEVASGIHGTLQAIFSVYTVVCFLLMSEDRKKRPLQSHLTGMGILVIAGIVILKRISPECTLKYENQYPDLWKCFNITFWYAVTILCLFALVNILWLLYRCFCNQSAEQSAKALNDKLVAENRV</sequence>
<reference evidence="2" key="1">
    <citation type="submission" date="2018-10" db="EMBL/GenBank/DDBJ databases">
        <title>Hidden diversity of soil giant viruses.</title>
        <authorList>
            <person name="Schulz F."/>
            <person name="Alteio L."/>
            <person name="Goudeau D."/>
            <person name="Ryan E.M."/>
            <person name="Malmstrom R.R."/>
            <person name="Blanchard J."/>
            <person name="Woyke T."/>
        </authorList>
    </citation>
    <scope>NUCLEOTIDE SEQUENCE</scope>
    <source>
        <strain evidence="2">HYV1</strain>
    </source>
</reference>
<keyword evidence="1" id="KW-0472">Membrane</keyword>
<name>A0A3G5A9U8_9VIRU</name>
<dbReference type="EMBL" id="MK072397">
    <property type="protein sequence ID" value="AYV84020.1"/>
    <property type="molecule type" value="Genomic_DNA"/>
</dbReference>
<feature type="transmembrane region" description="Helical" evidence="1">
    <location>
        <begin position="81"/>
        <end position="99"/>
    </location>
</feature>
<evidence type="ECO:0000313" key="2">
    <source>
        <dbReference type="EMBL" id="AYV84020.1"/>
    </source>
</evidence>
<feature type="transmembrane region" description="Helical" evidence="1">
    <location>
        <begin position="49"/>
        <end position="69"/>
    </location>
</feature>
<keyword evidence="1" id="KW-1133">Transmembrane helix</keyword>
<protein>
    <submittedName>
        <fullName evidence="2">Uncharacterized protein</fullName>
    </submittedName>
</protein>